<dbReference type="AlphaFoldDB" id="A0A8S0PRL4"/>
<evidence type="ECO:0000313" key="3">
    <source>
        <dbReference type="Proteomes" id="UP000594638"/>
    </source>
</evidence>
<proteinExistence type="predicted"/>
<feature type="compositionally biased region" description="Gly residues" evidence="1">
    <location>
        <begin position="40"/>
        <end position="51"/>
    </location>
</feature>
<gene>
    <name evidence="2" type="ORF">OLEA9_A059889</name>
</gene>
<accession>A0A8S0PRL4</accession>
<name>A0A8S0PRL4_OLEEU</name>
<organism evidence="2 3">
    <name type="scientific">Olea europaea subsp. europaea</name>
    <dbReference type="NCBI Taxonomy" id="158383"/>
    <lineage>
        <taxon>Eukaryota</taxon>
        <taxon>Viridiplantae</taxon>
        <taxon>Streptophyta</taxon>
        <taxon>Embryophyta</taxon>
        <taxon>Tracheophyta</taxon>
        <taxon>Spermatophyta</taxon>
        <taxon>Magnoliopsida</taxon>
        <taxon>eudicotyledons</taxon>
        <taxon>Gunneridae</taxon>
        <taxon>Pentapetalae</taxon>
        <taxon>asterids</taxon>
        <taxon>lamiids</taxon>
        <taxon>Lamiales</taxon>
        <taxon>Oleaceae</taxon>
        <taxon>Oleeae</taxon>
        <taxon>Olea</taxon>
    </lineage>
</organism>
<protein>
    <submittedName>
        <fullName evidence="2">Uncharacterized protein</fullName>
    </submittedName>
</protein>
<dbReference type="Gramene" id="OE9A059889T1">
    <property type="protein sequence ID" value="OE9A059889C1"/>
    <property type="gene ID" value="OE9A059889"/>
</dbReference>
<dbReference type="EMBL" id="CACTIH010000177">
    <property type="protein sequence ID" value="CAA2956184.1"/>
    <property type="molecule type" value="Genomic_DNA"/>
</dbReference>
<feature type="compositionally biased region" description="Acidic residues" evidence="1">
    <location>
        <begin position="55"/>
        <end position="65"/>
    </location>
</feature>
<evidence type="ECO:0000256" key="1">
    <source>
        <dbReference type="SAM" id="MobiDB-lite"/>
    </source>
</evidence>
<keyword evidence="3" id="KW-1185">Reference proteome</keyword>
<sequence>MEGGGNEVLIVVYCVSNHNGEEDEKDGIEVGAGAGAGAGAGTGGGWVGWSGVGESVEDDEDKRFE</sequence>
<feature type="non-terminal residue" evidence="2">
    <location>
        <position position="65"/>
    </location>
</feature>
<dbReference type="Proteomes" id="UP000594638">
    <property type="component" value="Unassembled WGS sequence"/>
</dbReference>
<evidence type="ECO:0000313" key="2">
    <source>
        <dbReference type="EMBL" id="CAA2956184.1"/>
    </source>
</evidence>
<feature type="region of interest" description="Disordered" evidence="1">
    <location>
        <begin position="40"/>
        <end position="65"/>
    </location>
</feature>
<comment type="caution">
    <text evidence="2">The sequence shown here is derived from an EMBL/GenBank/DDBJ whole genome shotgun (WGS) entry which is preliminary data.</text>
</comment>
<reference evidence="2 3" key="1">
    <citation type="submission" date="2019-12" db="EMBL/GenBank/DDBJ databases">
        <authorList>
            <person name="Alioto T."/>
            <person name="Alioto T."/>
            <person name="Gomez Garrido J."/>
        </authorList>
    </citation>
    <scope>NUCLEOTIDE SEQUENCE [LARGE SCALE GENOMIC DNA]</scope>
</reference>